<dbReference type="InterPro" id="IPR009080">
    <property type="entry name" value="tRNAsynth_Ia_anticodon-bd"/>
</dbReference>
<comment type="cofactor">
    <cofactor evidence="10">
        <name>Zn(2+)</name>
        <dbReference type="ChEBI" id="CHEBI:29105"/>
    </cofactor>
    <text evidence="10">Binds 1 zinc ion per subunit.</text>
</comment>
<feature type="domain" description="Methionyl/Valyl/Leucyl/Isoleucyl-tRNA synthetase anticodon-binding" evidence="13">
    <location>
        <begin position="677"/>
        <end position="831"/>
    </location>
</feature>
<dbReference type="Gene3D" id="2.170.220.10">
    <property type="match status" value="1"/>
</dbReference>
<dbReference type="NCBIfam" id="TIGR00392">
    <property type="entry name" value="ileS"/>
    <property type="match status" value="1"/>
</dbReference>
<dbReference type="PRINTS" id="PR00984">
    <property type="entry name" value="TRNASYNTHILE"/>
</dbReference>
<feature type="short sequence motif" description="'KMSKS' region" evidence="10">
    <location>
        <begin position="594"/>
        <end position="598"/>
    </location>
</feature>
<comment type="function">
    <text evidence="8 10">Catalyzes the attachment of isoleucine to tRNA(Ile). As IleRS can inadvertently accommodate and process structurally similar amino acids such as valine, to avoid such errors it has two additional distinct tRNA(Ile)-dependent editing activities. One activity is designated as 'pretransfer' editing and involves the hydrolysis of activated Val-AMP. The other activity is designated 'posttransfer' editing and involves deacylation of mischarged Val-tRNA(Ile).</text>
</comment>
<dbReference type="SUPFAM" id="SSF52374">
    <property type="entry name" value="Nucleotidylyl transferase"/>
    <property type="match status" value="1"/>
</dbReference>
<comment type="catalytic activity">
    <reaction evidence="9 10">
        <text>tRNA(Ile) + L-isoleucine + ATP = L-isoleucyl-tRNA(Ile) + AMP + diphosphate</text>
        <dbReference type="Rhea" id="RHEA:11060"/>
        <dbReference type="Rhea" id="RHEA-COMP:9666"/>
        <dbReference type="Rhea" id="RHEA-COMP:9695"/>
        <dbReference type="ChEBI" id="CHEBI:30616"/>
        <dbReference type="ChEBI" id="CHEBI:33019"/>
        <dbReference type="ChEBI" id="CHEBI:58045"/>
        <dbReference type="ChEBI" id="CHEBI:78442"/>
        <dbReference type="ChEBI" id="CHEBI:78528"/>
        <dbReference type="ChEBI" id="CHEBI:456215"/>
        <dbReference type="EC" id="6.1.1.5"/>
    </reaction>
</comment>
<dbReference type="Gene3D" id="1.10.10.830">
    <property type="entry name" value="Ile-tRNA synthetase CP2 domain-like"/>
    <property type="match status" value="1"/>
</dbReference>
<gene>
    <name evidence="10" type="primary">ileS</name>
    <name evidence="14" type="ORF">DPCES_3119</name>
</gene>
<feature type="binding site" evidence="10">
    <location>
        <position position="597"/>
    </location>
    <ligand>
        <name>ATP</name>
        <dbReference type="ChEBI" id="CHEBI:30616"/>
    </ligand>
</feature>
<dbReference type="InterPro" id="IPR010663">
    <property type="entry name" value="Znf_FPG/IleRS"/>
</dbReference>
<dbReference type="EMBL" id="LK996017">
    <property type="protein sequence ID" value="CDX03006.1"/>
    <property type="molecule type" value="Genomic_DNA"/>
</dbReference>
<dbReference type="GO" id="GO:0000049">
    <property type="term" value="F:tRNA binding"/>
    <property type="evidence" value="ECO:0007669"/>
    <property type="project" value="InterPro"/>
</dbReference>
<comment type="subcellular location">
    <subcellularLocation>
        <location evidence="10">Cytoplasm</location>
    </subcellularLocation>
</comment>
<keyword evidence="2 10" id="KW-0963">Cytoplasm</keyword>
<dbReference type="EC" id="6.1.1.5" evidence="10"/>
<feature type="binding site" evidence="10">
    <location>
        <position position="915"/>
    </location>
    <ligand>
        <name>Zn(2+)</name>
        <dbReference type="ChEBI" id="CHEBI:29105"/>
    </ligand>
</feature>
<evidence type="ECO:0000256" key="7">
    <source>
        <dbReference type="ARBA" id="ARBA00023146"/>
    </source>
</evidence>
<dbReference type="PANTHER" id="PTHR42765">
    <property type="entry name" value="SOLEUCYL-TRNA SYNTHETASE"/>
    <property type="match status" value="1"/>
</dbReference>
<keyword evidence="10" id="KW-0479">Metal-binding</keyword>
<feature type="short sequence motif" description="'HIGH' region" evidence="10">
    <location>
        <begin position="57"/>
        <end position="67"/>
    </location>
</feature>
<keyword evidence="3 10" id="KW-0436">Ligase</keyword>
<feature type="binding site" evidence="10">
    <location>
        <position position="553"/>
    </location>
    <ligand>
        <name>L-isoleucyl-5'-AMP</name>
        <dbReference type="ChEBI" id="CHEBI:178002"/>
    </ligand>
</feature>
<evidence type="ECO:0000259" key="11">
    <source>
        <dbReference type="Pfam" id="PF00133"/>
    </source>
</evidence>
<dbReference type="InterPro" id="IPR013155">
    <property type="entry name" value="M/V/L/I-tRNA-synth_anticd-bd"/>
</dbReference>
<dbReference type="Pfam" id="PF00133">
    <property type="entry name" value="tRNA-synt_1"/>
    <property type="match status" value="1"/>
</dbReference>
<dbReference type="HAMAP" id="MF_02002">
    <property type="entry name" value="Ile_tRNA_synth_type1"/>
    <property type="match status" value="1"/>
</dbReference>
<evidence type="ECO:0000256" key="5">
    <source>
        <dbReference type="ARBA" id="ARBA00022840"/>
    </source>
</evidence>
<keyword evidence="4 10" id="KW-0547">Nucleotide-binding</keyword>
<dbReference type="PANTHER" id="PTHR42765:SF1">
    <property type="entry name" value="ISOLEUCINE--TRNA LIGASE, MITOCHONDRIAL"/>
    <property type="match status" value="1"/>
</dbReference>
<name>A0A098B564_DESHA</name>
<dbReference type="GO" id="GO:0008270">
    <property type="term" value="F:zinc ion binding"/>
    <property type="evidence" value="ECO:0007669"/>
    <property type="project" value="UniProtKB-UniRule"/>
</dbReference>
<keyword evidence="7 10" id="KW-0030">Aminoacyl-tRNA synthetase</keyword>
<evidence type="ECO:0000256" key="4">
    <source>
        <dbReference type="ARBA" id="ARBA00022741"/>
    </source>
</evidence>
<protein>
    <recommendedName>
        <fullName evidence="10">Isoleucine--tRNA ligase</fullName>
        <ecNumber evidence="10">6.1.1.5</ecNumber>
    </recommendedName>
    <alternativeName>
        <fullName evidence="10">Isoleucyl-tRNA synthetase</fullName>
        <shortName evidence="10">IleRS</shortName>
    </alternativeName>
</protein>
<comment type="domain">
    <text evidence="10">IleRS has two distinct active sites: one for aminoacylation and one for editing. The misactivated valine is translocated from the active site to the editing site, which sterically excludes the correctly activated isoleucine. The single editing site contains two valyl binding pockets, one specific for each substrate (Val-AMP or Val-tRNA(Ile)).</text>
</comment>
<evidence type="ECO:0000256" key="2">
    <source>
        <dbReference type="ARBA" id="ARBA00022490"/>
    </source>
</evidence>
<evidence type="ECO:0000256" key="10">
    <source>
        <dbReference type="HAMAP-Rule" id="MF_02002"/>
    </source>
</evidence>
<evidence type="ECO:0000256" key="8">
    <source>
        <dbReference type="ARBA" id="ARBA00025217"/>
    </source>
</evidence>
<evidence type="ECO:0000259" key="12">
    <source>
        <dbReference type="Pfam" id="PF06827"/>
    </source>
</evidence>
<comment type="similarity">
    <text evidence="1 10">Belongs to the class-I aminoacyl-tRNA synthetase family. IleS type 1 subfamily.</text>
</comment>
<feature type="binding site" evidence="10">
    <location>
        <position position="912"/>
    </location>
    <ligand>
        <name>Zn(2+)</name>
        <dbReference type="ChEBI" id="CHEBI:29105"/>
    </ligand>
</feature>
<feature type="binding site" evidence="10">
    <location>
        <position position="892"/>
    </location>
    <ligand>
        <name>Zn(2+)</name>
        <dbReference type="ChEBI" id="CHEBI:29105"/>
    </ligand>
</feature>
<dbReference type="InterPro" id="IPR014729">
    <property type="entry name" value="Rossmann-like_a/b/a_fold"/>
</dbReference>
<dbReference type="GO" id="GO:0006428">
    <property type="term" value="P:isoleucyl-tRNA aminoacylation"/>
    <property type="evidence" value="ECO:0007669"/>
    <property type="project" value="UniProtKB-UniRule"/>
</dbReference>
<dbReference type="Gene3D" id="3.90.740.10">
    <property type="entry name" value="Valyl/Leucyl/Isoleucyl-tRNA synthetase, editing domain"/>
    <property type="match status" value="1"/>
</dbReference>
<feature type="binding site" evidence="10">
    <location>
        <position position="895"/>
    </location>
    <ligand>
        <name>Zn(2+)</name>
        <dbReference type="ChEBI" id="CHEBI:29105"/>
    </ligand>
</feature>
<dbReference type="PROSITE" id="PS00178">
    <property type="entry name" value="AA_TRNA_LIGASE_I"/>
    <property type="match status" value="1"/>
</dbReference>
<dbReference type="InterPro" id="IPR023585">
    <property type="entry name" value="Ile-tRNA-ligase_type1"/>
</dbReference>
<accession>A0A098B564</accession>
<dbReference type="InterPro" id="IPR050081">
    <property type="entry name" value="Ile-tRNA_ligase"/>
</dbReference>
<sequence>MDYRNTLNLPETDFPMRGNLPQREPEILQKWEEEDIYATVQKARAGRPKFVLHDGPPYANGDIHLGHALNKVIKDIIVKYKTMAGFDAPYVPGWDTHGLPIEQQVIKKLGVNRHAVSVVEFRRMCKEYAKKYISIQKEQFKRLGVRGDWQNPYLTLEKEYEAAQIGVFGKMARKKYIYKGLKPVYWCPSCETALAEAEIEYAEKTSHAIYVKFPVKEGKGVLTDENTFVIIWTTTPWTLPANLAITLHEEFSYVQVQVEKEHWLVAEGMLESLRSLWNLELPVEKRFVGKELEGVICKHPFIERDSVLILGEHVTLEAGTGCVHTAPGHGEEDFNVGKKYGLPVLCPVDHQGKFTAEGGAYAGMKVDKANPVIIEDLKNRHALVHEDKIKHSYAHCWRCNNPIIYRATEQWFASIDGFRKGALEEIDKVQWIPSWGKDRIYNMIADRGDWCISRQRTWGVPIPIFYCEDCGKEIISDETIAKVQEIFREEGSDAWFVRPAAELLPEGFTCACGGKSFRKETDIMDVWFDSGTSHTSVLMERKELAWPADLYMEGSDQHRGWFNSSLSTSVAAYGKAPYKAVLTHGFLVDEKGRKMSKSLGNGVDPLQVTKEMGADILRLWVCAADYKNDVAVSPRIMKQMSEAYRKIRNTLRFLLSNLNDFDPAKDRVAYKDLPEIDRWALLQLGKVTQRVLQGYEKYEFHWVYHSVHNFCAVELSAIYLDIVKDRLYVEGKNSTLRRASQTVLYDVLNALVRLIAPVLTYTADEIWPYVPGVPAGSHVQTEEMPEALPQWLDEALEKKWDTLLAVRSEVTKALEKARQDKLINHPLTAQVDLYPNAELEGFLRGIPNLSEIFIVSAVQLHSAGEEKPEGLSMAEDLAGFGIAVNSAAGEKCERCWIYDTGVGENQEHPTLCPRCASVVSHL</sequence>
<evidence type="ECO:0000313" key="14">
    <source>
        <dbReference type="EMBL" id="CDX03006.1"/>
    </source>
</evidence>
<organism evidence="14">
    <name type="scientific">Desulfitobacterium hafniense</name>
    <name type="common">Desulfitobacterium frappieri</name>
    <dbReference type="NCBI Taxonomy" id="49338"/>
    <lineage>
        <taxon>Bacteria</taxon>
        <taxon>Bacillati</taxon>
        <taxon>Bacillota</taxon>
        <taxon>Clostridia</taxon>
        <taxon>Eubacteriales</taxon>
        <taxon>Desulfitobacteriaceae</taxon>
        <taxon>Desulfitobacterium</taxon>
    </lineage>
</organism>
<dbReference type="InterPro" id="IPR033708">
    <property type="entry name" value="Anticodon_Ile_BEm"/>
</dbReference>
<dbReference type="InterPro" id="IPR009008">
    <property type="entry name" value="Val/Leu/Ile-tRNA-synth_edit"/>
</dbReference>
<evidence type="ECO:0000256" key="1">
    <source>
        <dbReference type="ARBA" id="ARBA00006887"/>
    </source>
</evidence>
<dbReference type="SUPFAM" id="SSF50677">
    <property type="entry name" value="ValRS/IleRS/LeuRS editing domain"/>
    <property type="match status" value="1"/>
</dbReference>
<dbReference type="GO" id="GO:0005524">
    <property type="term" value="F:ATP binding"/>
    <property type="evidence" value="ECO:0007669"/>
    <property type="project" value="UniProtKB-UniRule"/>
</dbReference>
<dbReference type="PATRIC" id="fig|49338.4.peg.3359"/>
<dbReference type="CDD" id="cd00818">
    <property type="entry name" value="IleRS_core"/>
    <property type="match status" value="1"/>
</dbReference>
<dbReference type="FunFam" id="3.40.50.620:FF:000152">
    <property type="entry name" value="Isoleucine--tRNA ligase"/>
    <property type="match status" value="1"/>
</dbReference>
<dbReference type="InterPro" id="IPR002300">
    <property type="entry name" value="aa-tRNA-synth_Ia"/>
</dbReference>
<dbReference type="GO" id="GO:0004822">
    <property type="term" value="F:isoleucine-tRNA ligase activity"/>
    <property type="evidence" value="ECO:0007669"/>
    <property type="project" value="UniProtKB-UniRule"/>
</dbReference>
<evidence type="ECO:0000256" key="3">
    <source>
        <dbReference type="ARBA" id="ARBA00022598"/>
    </source>
</evidence>
<comment type="subunit">
    <text evidence="10">Monomer.</text>
</comment>
<evidence type="ECO:0000259" key="13">
    <source>
        <dbReference type="Pfam" id="PF08264"/>
    </source>
</evidence>
<feature type="domain" description="Aminoacyl-tRNA synthetase class Ia" evidence="11">
    <location>
        <begin position="27"/>
        <end position="632"/>
    </location>
</feature>
<evidence type="ECO:0000256" key="6">
    <source>
        <dbReference type="ARBA" id="ARBA00022917"/>
    </source>
</evidence>
<keyword evidence="6 10" id="KW-0648">Protein biosynthesis</keyword>
<dbReference type="InterPro" id="IPR002301">
    <property type="entry name" value="Ile-tRNA-ligase"/>
</dbReference>
<dbReference type="Gene3D" id="3.40.50.620">
    <property type="entry name" value="HUPs"/>
    <property type="match status" value="2"/>
</dbReference>
<evidence type="ECO:0000256" key="9">
    <source>
        <dbReference type="ARBA" id="ARBA00048359"/>
    </source>
</evidence>
<dbReference type="FunFam" id="1.10.730.20:FF:000001">
    <property type="entry name" value="Isoleucine--tRNA ligase"/>
    <property type="match status" value="1"/>
</dbReference>
<dbReference type="GO" id="GO:0005829">
    <property type="term" value="C:cytosol"/>
    <property type="evidence" value="ECO:0007669"/>
    <property type="project" value="TreeGrafter"/>
</dbReference>
<dbReference type="RefSeq" id="WP_208925862.1">
    <property type="nucleotide sequence ID" value="NZ_LK996017.1"/>
</dbReference>
<dbReference type="Pfam" id="PF06827">
    <property type="entry name" value="zf-FPG_IleRS"/>
    <property type="match status" value="1"/>
</dbReference>
<keyword evidence="10" id="KW-0862">Zinc</keyword>
<dbReference type="Pfam" id="PF08264">
    <property type="entry name" value="Anticodon_1"/>
    <property type="match status" value="1"/>
</dbReference>
<dbReference type="AlphaFoldDB" id="A0A098B564"/>
<dbReference type="SUPFAM" id="SSF47323">
    <property type="entry name" value="Anticodon-binding domain of a subclass of class I aminoacyl-tRNA synthetases"/>
    <property type="match status" value="1"/>
</dbReference>
<dbReference type="CDD" id="cd07960">
    <property type="entry name" value="Anticodon_Ia_Ile_BEm"/>
    <property type="match status" value="1"/>
</dbReference>
<reference evidence="14" key="1">
    <citation type="submission" date="2014-07" db="EMBL/GenBank/DDBJ databases">
        <authorList>
            <person name="Hornung V.Bastian."/>
        </authorList>
    </citation>
    <scope>NUCLEOTIDE SEQUENCE</scope>
    <source>
        <strain evidence="14">PCE-S</strain>
    </source>
</reference>
<keyword evidence="5 10" id="KW-0067">ATP-binding</keyword>
<dbReference type="GO" id="GO:0002161">
    <property type="term" value="F:aminoacyl-tRNA deacylase activity"/>
    <property type="evidence" value="ECO:0007669"/>
    <property type="project" value="InterPro"/>
</dbReference>
<dbReference type="InterPro" id="IPR001412">
    <property type="entry name" value="aa-tRNA-synth_I_CS"/>
</dbReference>
<feature type="domain" description="Zinc finger FPG/IleRS-type" evidence="12">
    <location>
        <begin position="889"/>
        <end position="918"/>
    </location>
</feature>
<proteinExistence type="inferred from homology"/>
<dbReference type="Gene3D" id="1.10.730.20">
    <property type="match status" value="1"/>
</dbReference>